<dbReference type="PRINTS" id="PR00364">
    <property type="entry name" value="DISEASERSIST"/>
</dbReference>
<evidence type="ECO:0000256" key="3">
    <source>
        <dbReference type="PROSITE-ProRule" id="PRU01091"/>
    </source>
</evidence>
<dbReference type="Pfam" id="PF03704">
    <property type="entry name" value="BTAD"/>
    <property type="match status" value="1"/>
</dbReference>
<dbReference type="Pfam" id="PF13424">
    <property type="entry name" value="TPR_12"/>
    <property type="match status" value="1"/>
</dbReference>
<dbReference type="CDD" id="cd15831">
    <property type="entry name" value="BTAD"/>
    <property type="match status" value="1"/>
</dbReference>
<evidence type="ECO:0000256" key="2">
    <source>
        <dbReference type="ARBA" id="ARBA00023125"/>
    </source>
</evidence>
<protein>
    <recommendedName>
        <fullName evidence="5">OmpR/PhoB-type domain-containing protein</fullName>
    </recommendedName>
</protein>
<dbReference type="Gene3D" id="1.25.40.10">
    <property type="entry name" value="Tetratricopeptide repeat domain"/>
    <property type="match status" value="2"/>
</dbReference>
<feature type="DNA-binding region" description="OmpR/PhoB-type" evidence="3">
    <location>
        <begin position="1"/>
        <end position="90"/>
    </location>
</feature>
<gene>
    <name evidence="6" type="ORF">GCM10009850_017890</name>
</gene>
<evidence type="ECO:0000256" key="4">
    <source>
        <dbReference type="SAM" id="MobiDB-lite"/>
    </source>
</evidence>
<dbReference type="InterPro" id="IPR016032">
    <property type="entry name" value="Sig_transdc_resp-reg_C-effctor"/>
</dbReference>
<dbReference type="Pfam" id="PF00486">
    <property type="entry name" value="Trans_reg_C"/>
    <property type="match status" value="1"/>
</dbReference>
<feature type="compositionally biased region" description="Low complexity" evidence="4">
    <location>
        <begin position="298"/>
        <end position="333"/>
    </location>
</feature>
<dbReference type="PANTHER" id="PTHR47691">
    <property type="entry name" value="REGULATOR-RELATED"/>
    <property type="match status" value="1"/>
</dbReference>
<comment type="similarity">
    <text evidence="1">Belongs to the AfsR/DnrI/RedD regulatory family.</text>
</comment>
<dbReference type="InterPro" id="IPR005158">
    <property type="entry name" value="BTAD"/>
</dbReference>
<dbReference type="InterPro" id="IPR036388">
    <property type="entry name" value="WH-like_DNA-bd_sf"/>
</dbReference>
<dbReference type="SMART" id="SM00028">
    <property type="entry name" value="TPR"/>
    <property type="match status" value="5"/>
</dbReference>
<dbReference type="Proteomes" id="UP001499843">
    <property type="component" value="Unassembled WGS sequence"/>
</dbReference>
<dbReference type="InterPro" id="IPR011990">
    <property type="entry name" value="TPR-like_helical_dom_sf"/>
</dbReference>
<name>A0ABN3CAJ6_9ACTN</name>
<feature type="compositionally biased region" description="Low complexity" evidence="4">
    <location>
        <begin position="265"/>
        <end position="282"/>
    </location>
</feature>
<sequence>MRFQILGPTNVLDEDGRPVTLGGPRVRALLTLLALHAGRVVGAEQLVDGMYGARPPEGVANALQSQVSRLRRALGRELVEFHPAGYRLVADPRDVDARRFELLTAEGREALAGGDPRRAAALLREALELWRGAPLADAPHAEAAAAGLEELRLAATEDRVRADLDLGRHRELVAELSQLAAGYPLRERLRAQLMRALYGSGRQAEALRVYEETRKLLDEELGVEPGAELAAAHLAVLRADPALGPAYPAGLGTTHSPAPGTPPDASHVAPPSASQAAPPGTSHAASPDAWQAAQPGTSHAAPPGASHATGAGHAGPAGADAGRGQAGQRSRQGLRAQLTSFVGRTDELAQVGARLQDSRLVTLIGPGGAGKTRLASEAAEREPGDICFVPLAPVSDAGGVPQAVLAALGIRDATLNLHERPTLDPWARLVTALADRELLLVLDNCEHLVAATAELADHLLANCPDLRVLVTGREALGITGESILPVPPLRLPPVETDEPLGYPAVRLFADRAAAVRPGFVVDGGNAAHVVHICRALDGLPLAIELAAARLRTLSVADVAARLDDRFRLLTRGSRTALPRHQTLHAVVAWSWDLLDESEQVMARRLSAFVAGARPEVAERVCGLPEEVLFSLAEKSLVEFVDGRFRMLETIRAFCAERLEASGEEHAVRDAHARCYLDLIMTADPLLRTAAQLEWLARLDEESGDLDAAVRWATASGQFELGMRLLAHSACYWWMRGHRTASANLAAALLAALGETRVPGLEEEYGMCVLVVAWAGGRDEPLRTRLEEVRRLLPIDYLPVRVEFMMMLLSMFTGPPADFGAMQEFYMDKVSGLTPWKKALASCGHAFVLQILGRIDEALEHFEAALSGFRSIGERWGMVLVLSGLGALRQLQGDYRSAHTLADEALELARELGAATEIAEGLCRRADARFALDDAEGARADYEQAAVLSRRNGSMEILAWSWLGLGLVELRSGDPGAARPLLVRAREVCPDEWYSTEDTRARIDAALAEIGGAVSER</sequence>
<dbReference type="InterPro" id="IPR019734">
    <property type="entry name" value="TPR_rpt"/>
</dbReference>
<organism evidence="6 7">
    <name type="scientific">Nonomuraea monospora</name>
    <dbReference type="NCBI Taxonomy" id="568818"/>
    <lineage>
        <taxon>Bacteria</taxon>
        <taxon>Bacillati</taxon>
        <taxon>Actinomycetota</taxon>
        <taxon>Actinomycetes</taxon>
        <taxon>Streptosporangiales</taxon>
        <taxon>Streptosporangiaceae</taxon>
        <taxon>Nonomuraea</taxon>
    </lineage>
</organism>
<dbReference type="PANTHER" id="PTHR47691:SF3">
    <property type="entry name" value="HTH-TYPE TRANSCRIPTIONAL REGULATOR RV0890C-RELATED"/>
    <property type="match status" value="1"/>
</dbReference>
<dbReference type="Gene3D" id="3.40.50.300">
    <property type="entry name" value="P-loop containing nucleotide triphosphate hydrolases"/>
    <property type="match status" value="1"/>
</dbReference>
<dbReference type="InterPro" id="IPR027417">
    <property type="entry name" value="P-loop_NTPase"/>
</dbReference>
<dbReference type="SUPFAM" id="SSF52540">
    <property type="entry name" value="P-loop containing nucleoside triphosphate hydrolases"/>
    <property type="match status" value="1"/>
</dbReference>
<feature type="region of interest" description="Disordered" evidence="4">
    <location>
        <begin position="248"/>
        <end position="333"/>
    </location>
</feature>
<dbReference type="SUPFAM" id="SSF48452">
    <property type="entry name" value="TPR-like"/>
    <property type="match status" value="2"/>
</dbReference>
<keyword evidence="7" id="KW-1185">Reference proteome</keyword>
<feature type="domain" description="OmpR/PhoB-type" evidence="5">
    <location>
        <begin position="1"/>
        <end position="90"/>
    </location>
</feature>
<proteinExistence type="inferred from homology"/>
<dbReference type="Gene3D" id="1.10.10.10">
    <property type="entry name" value="Winged helix-like DNA-binding domain superfamily/Winged helix DNA-binding domain"/>
    <property type="match status" value="1"/>
</dbReference>
<reference evidence="6 7" key="1">
    <citation type="journal article" date="2019" name="Int. J. Syst. Evol. Microbiol.">
        <title>The Global Catalogue of Microorganisms (GCM) 10K type strain sequencing project: providing services to taxonomists for standard genome sequencing and annotation.</title>
        <authorList>
            <consortium name="The Broad Institute Genomics Platform"/>
            <consortium name="The Broad Institute Genome Sequencing Center for Infectious Disease"/>
            <person name="Wu L."/>
            <person name="Ma J."/>
        </authorList>
    </citation>
    <scope>NUCLEOTIDE SEQUENCE [LARGE SCALE GENOMIC DNA]</scope>
    <source>
        <strain evidence="6 7">JCM 16114</strain>
    </source>
</reference>
<keyword evidence="2 3" id="KW-0238">DNA-binding</keyword>
<evidence type="ECO:0000313" key="6">
    <source>
        <dbReference type="EMBL" id="GAA2206331.1"/>
    </source>
</evidence>
<dbReference type="RefSeq" id="WP_344472424.1">
    <property type="nucleotide sequence ID" value="NZ_BAAAQX010000003.1"/>
</dbReference>
<dbReference type="InterPro" id="IPR001867">
    <property type="entry name" value="OmpR/PhoB-type_DNA-bd"/>
</dbReference>
<dbReference type="SMART" id="SM01043">
    <property type="entry name" value="BTAD"/>
    <property type="match status" value="1"/>
</dbReference>
<dbReference type="SUPFAM" id="SSF46894">
    <property type="entry name" value="C-terminal effector domain of the bipartite response regulators"/>
    <property type="match status" value="1"/>
</dbReference>
<accession>A0ABN3CAJ6</accession>
<dbReference type="EMBL" id="BAAAQX010000003">
    <property type="protein sequence ID" value="GAA2206331.1"/>
    <property type="molecule type" value="Genomic_DNA"/>
</dbReference>
<evidence type="ECO:0000259" key="5">
    <source>
        <dbReference type="PROSITE" id="PS51755"/>
    </source>
</evidence>
<comment type="caution">
    <text evidence="6">The sequence shown here is derived from an EMBL/GenBank/DDBJ whole genome shotgun (WGS) entry which is preliminary data.</text>
</comment>
<dbReference type="PROSITE" id="PS51755">
    <property type="entry name" value="OMPR_PHOB"/>
    <property type="match status" value="1"/>
</dbReference>
<evidence type="ECO:0000256" key="1">
    <source>
        <dbReference type="ARBA" id="ARBA00005820"/>
    </source>
</evidence>
<evidence type="ECO:0000313" key="7">
    <source>
        <dbReference type="Proteomes" id="UP001499843"/>
    </source>
</evidence>
<dbReference type="SMART" id="SM00862">
    <property type="entry name" value="Trans_reg_C"/>
    <property type="match status" value="1"/>
</dbReference>